<dbReference type="InterPro" id="IPR029068">
    <property type="entry name" value="Glyas_Bleomycin-R_OHBP_Dase"/>
</dbReference>
<dbReference type="GO" id="GO:0005789">
    <property type="term" value="C:endoplasmic reticulum membrane"/>
    <property type="evidence" value="ECO:0007669"/>
    <property type="project" value="TreeGrafter"/>
</dbReference>
<evidence type="ECO:0000256" key="9">
    <source>
        <dbReference type="PIRSR" id="PIRSR009283-1"/>
    </source>
</evidence>
<evidence type="ECO:0000256" key="8">
    <source>
        <dbReference type="PIRNR" id="PIRNR009283"/>
    </source>
</evidence>
<evidence type="ECO:0000256" key="4">
    <source>
        <dbReference type="ARBA" id="ARBA00022737"/>
    </source>
</evidence>
<dbReference type="SUPFAM" id="SSF54593">
    <property type="entry name" value="Glyoxalase/Bleomycin resistance protein/Dihydroxybiphenyl dioxygenase"/>
    <property type="match status" value="1"/>
</dbReference>
<dbReference type="PANTHER" id="PTHR11959:SF11">
    <property type="entry name" value="4-HYDROXYPHENYLPYRUVATE DIOXYGENASE"/>
    <property type="match status" value="1"/>
</dbReference>
<proteinExistence type="inferred from homology"/>
<evidence type="ECO:0000313" key="12">
    <source>
        <dbReference type="Proteomes" id="UP000472260"/>
    </source>
</evidence>
<accession>A0A671QRI4</accession>
<dbReference type="GO" id="GO:0004462">
    <property type="term" value="F:lactoylglutathione lyase activity"/>
    <property type="evidence" value="ECO:0007669"/>
    <property type="project" value="InterPro"/>
</dbReference>
<reference evidence="11" key="2">
    <citation type="submission" date="2025-09" db="UniProtKB">
        <authorList>
            <consortium name="Ensembl"/>
        </authorList>
    </citation>
    <scope>IDENTIFICATION</scope>
</reference>
<comment type="similarity">
    <text evidence="1 8">Belongs to the 4HPPD family.</text>
</comment>
<dbReference type="CDD" id="cd08342">
    <property type="entry name" value="HPPD_N_like"/>
    <property type="match status" value="1"/>
</dbReference>
<keyword evidence="5 9" id="KW-0408">Iron</keyword>
<evidence type="ECO:0000256" key="5">
    <source>
        <dbReference type="ARBA" id="ARBA00023004"/>
    </source>
</evidence>
<evidence type="ECO:0000256" key="7">
    <source>
        <dbReference type="ARBA" id="ARBA00048047"/>
    </source>
</evidence>
<evidence type="ECO:0000256" key="3">
    <source>
        <dbReference type="ARBA" id="ARBA00022723"/>
    </source>
</evidence>
<dbReference type="Gene3D" id="3.10.180.10">
    <property type="entry name" value="2,3-Dihydroxybiphenyl 1,2-Dioxygenase, domain 1"/>
    <property type="match status" value="4"/>
</dbReference>
<dbReference type="GO" id="GO:0006572">
    <property type="term" value="P:L-tyrosine catabolic process"/>
    <property type="evidence" value="ECO:0007669"/>
    <property type="project" value="TreeGrafter"/>
</dbReference>
<evidence type="ECO:0000313" key="11">
    <source>
        <dbReference type="Ensembl" id="ENSSANP00000071741.1"/>
    </source>
</evidence>
<reference evidence="11" key="1">
    <citation type="submission" date="2025-08" db="UniProtKB">
        <authorList>
            <consortium name="Ensembl"/>
        </authorList>
    </citation>
    <scope>IDENTIFICATION</scope>
</reference>
<dbReference type="CDD" id="cd07250">
    <property type="entry name" value="HPPD_C_like"/>
    <property type="match status" value="1"/>
</dbReference>
<feature type="binding site" evidence="9">
    <location>
        <position position="184"/>
    </location>
    <ligand>
        <name>Fe cation</name>
        <dbReference type="ChEBI" id="CHEBI:24875"/>
    </ligand>
</feature>
<protein>
    <recommendedName>
        <fullName evidence="2 8">4-hydroxyphenylpyruvate dioxygenase</fullName>
    </recommendedName>
</protein>
<dbReference type="PROSITE" id="PS00934">
    <property type="entry name" value="GLYOXALASE_I_1"/>
    <property type="match status" value="1"/>
</dbReference>
<dbReference type="InterPro" id="IPR018146">
    <property type="entry name" value="Glyoxalase_1_CS"/>
</dbReference>
<comment type="function">
    <text evidence="6">Catalyzes the conversion of 4-hydroxyphenylpyruvic acid to homogentisic acid, one of the steps in tyrosine catabolism.</text>
</comment>
<comment type="cofactor">
    <cofactor evidence="9">
        <name>Fe cation</name>
        <dbReference type="ChEBI" id="CHEBI:24875"/>
    </cofactor>
    <text evidence="9">Binds 1 Fe cation per subunit.</text>
</comment>
<feature type="binding site" evidence="9">
    <location>
        <position position="280"/>
    </location>
    <ligand>
        <name>Fe cation</name>
        <dbReference type="ChEBI" id="CHEBI:24875"/>
    </ligand>
</feature>
<dbReference type="FunFam" id="3.10.180.10:FF:000008">
    <property type="entry name" value="4-hydroxyphenylpyruvate dioxygenase"/>
    <property type="match status" value="1"/>
</dbReference>
<dbReference type="InterPro" id="IPR005956">
    <property type="entry name" value="4OHPhenylPyrv_dOase"/>
</dbReference>
<dbReference type="InterPro" id="IPR041735">
    <property type="entry name" value="4OHPhenylPyrv_dOase_C"/>
</dbReference>
<gene>
    <name evidence="11" type="primary">LOC107666860</name>
</gene>
<dbReference type="PANTHER" id="PTHR11959">
    <property type="entry name" value="4-HYDROXYPHENYLPYRUVATE DIOXYGENASE"/>
    <property type="match status" value="1"/>
</dbReference>
<feature type="domain" description="VOC" evidence="10">
    <location>
        <begin position="18"/>
        <end position="149"/>
    </location>
</feature>
<evidence type="ECO:0000256" key="6">
    <source>
        <dbReference type="ARBA" id="ARBA00033727"/>
    </source>
</evidence>
<dbReference type="InterPro" id="IPR004360">
    <property type="entry name" value="Glyas_Fos-R_dOase_dom"/>
</dbReference>
<keyword evidence="4" id="KW-0677">Repeat</keyword>
<dbReference type="InterPro" id="IPR037523">
    <property type="entry name" value="VOC_core"/>
</dbReference>
<dbReference type="GO" id="GO:0046872">
    <property type="term" value="F:metal ion binding"/>
    <property type="evidence" value="ECO:0007669"/>
    <property type="project" value="UniProtKB-KW"/>
</dbReference>
<dbReference type="Pfam" id="PF00903">
    <property type="entry name" value="Glyoxalase"/>
    <property type="match status" value="1"/>
</dbReference>
<name>A0A671QRI4_9TELE</name>
<evidence type="ECO:0000256" key="1">
    <source>
        <dbReference type="ARBA" id="ARBA00005877"/>
    </source>
</evidence>
<keyword evidence="3 9" id="KW-0479">Metal-binding</keyword>
<feature type="binding site" evidence="9">
    <location>
        <position position="238"/>
    </location>
    <ligand>
        <name>Fe cation</name>
        <dbReference type="ChEBI" id="CHEBI:24875"/>
    </ligand>
</feature>
<dbReference type="Ensembl" id="ENSSANT00000076272.1">
    <property type="protein sequence ID" value="ENSSANP00000071741.1"/>
    <property type="gene ID" value="ENSSANG00000035590.1"/>
</dbReference>
<evidence type="ECO:0000256" key="2">
    <source>
        <dbReference type="ARBA" id="ARBA00018452"/>
    </source>
</evidence>
<dbReference type="Proteomes" id="UP000472260">
    <property type="component" value="Unassembled WGS sequence"/>
</dbReference>
<dbReference type="PROSITE" id="PS51819">
    <property type="entry name" value="VOC"/>
    <property type="match status" value="1"/>
</dbReference>
<keyword evidence="12" id="KW-1185">Reference proteome</keyword>
<evidence type="ECO:0000259" key="10">
    <source>
        <dbReference type="PROSITE" id="PS51819"/>
    </source>
</evidence>
<dbReference type="InterPro" id="IPR041736">
    <property type="entry name" value="4OHPhenylPyrv_dOase_N"/>
</dbReference>
<dbReference type="AlphaFoldDB" id="A0A671QRI4"/>
<dbReference type="FunFam" id="3.10.180.10:FF:000019">
    <property type="entry name" value="4-hydroxyphenylpyruvate dioxygenase"/>
    <property type="match status" value="1"/>
</dbReference>
<organism evidence="11 12">
    <name type="scientific">Sinocyclocheilus anshuiensis</name>
    <dbReference type="NCBI Taxonomy" id="1608454"/>
    <lineage>
        <taxon>Eukaryota</taxon>
        <taxon>Metazoa</taxon>
        <taxon>Chordata</taxon>
        <taxon>Craniata</taxon>
        <taxon>Vertebrata</taxon>
        <taxon>Euteleostomi</taxon>
        <taxon>Actinopterygii</taxon>
        <taxon>Neopterygii</taxon>
        <taxon>Teleostei</taxon>
        <taxon>Ostariophysi</taxon>
        <taxon>Cypriniformes</taxon>
        <taxon>Cyprinidae</taxon>
        <taxon>Cyprininae</taxon>
        <taxon>Sinocyclocheilus</taxon>
    </lineage>
</organism>
<comment type="catalytic activity">
    <reaction evidence="7">
        <text>3-(4-hydroxyphenyl)pyruvate + O2 = homogentisate + CO2</text>
        <dbReference type="Rhea" id="RHEA:16189"/>
        <dbReference type="ChEBI" id="CHEBI:15379"/>
        <dbReference type="ChEBI" id="CHEBI:16169"/>
        <dbReference type="ChEBI" id="CHEBI:16526"/>
        <dbReference type="ChEBI" id="CHEBI:36242"/>
        <dbReference type="EC" id="1.13.11.27"/>
    </reaction>
    <physiologicalReaction direction="left-to-right" evidence="7">
        <dbReference type="Rhea" id="RHEA:16190"/>
    </physiologicalReaction>
</comment>
<sequence>MTSYTDKGEKPERGKFIKFHHVKFWVGNAKQAAVFYCDKFGFEPLAYKVLETGSREVVSHAIRQDKIIFVFESALNPGNEEMCEHLMKHGDGVKDVAFQVEDCDFLIKKAKERGAVIVKEPWVEQDSGGKVKYAVIQTYGDTTHTFVEYMGPYKGLFLPGYKEPLFRDPLLAKLPPGHLCFIDHVVGNQPDDKMVPVSDWYQKCLMFHRFWSIEFSMGKKKSQIQEYIDYNGGPGVQHIALNTPNIIQAELKILVDYDDKGYLLQIFTKPVQDRPTLFLEVIQRNNHSGFGAGNFKSLFEAIEKDQDARGNLTVLTPESQGVPKASY</sequence>
<dbReference type="GO" id="GO:0000139">
    <property type="term" value="C:Golgi membrane"/>
    <property type="evidence" value="ECO:0007669"/>
    <property type="project" value="TreeGrafter"/>
</dbReference>
<dbReference type="PIRSF" id="PIRSF009283">
    <property type="entry name" value="HPP_dOase"/>
    <property type="match status" value="1"/>
</dbReference>
<dbReference type="GO" id="GO:0003868">
    <property type="term" value="F:4-hydroxyphenylpyruvate dioxygenase activity"/>
    <property type="evidence" value="ECO:0007669"/>
    <property type="project" value="UniProtKB-EC"/>
</dbReference>